<proteinExistence type="predicted"/>
<dbReference type="GO" id="GO:0006313">
    <property type="term" value="P:DNA transposition"/>
    <property type="evidence" value="ECO:0007669"/>
    <property type="project" value="InterPro"/>
</dbReference>
<evidence type="ECO:0000313" key="1">
    <source>
        <dbReference type="EMBL" id="KRL03625.1"/>
    </source>
</evidence>
<keyword evidence="2" id="KW-1185">Reference proteome</keyword>
<dbReference type="Pfam" id="PF01527">
    <property type="entry name" value="HTH_Tnp_1"/>
    <property type="match status" value="1"/>
</dbReference>
<sequence>MAKKYDIDFKKMIVSLYQNGEKVKDLTSEYGISDKNIYAWIKRYAEDKQTGISQDEYLKLKKNYQKIQEEDEILKKS</sequence>
<dbReference type="Gene3D" id="1.10.10.60">
    <property type="entry name" value="Homeodomain-like"/>
    <property type="match status" value="1"/>
</dbReference>
<dbReference type="SUPFAM" id="SSF46689">
    <property type="entry name" value="Homeodomain-like"/>
    <property type="match status" value="1"/>
</dbReference>
<dbReference type="PATRIC" id="fig|1423759.3.peg.2067"/>
<dbReference type="STRING" id="1423759.FC92_GL001975"/>
<dbReference type="OrthoDB" id="9781005at2"/>
<accession>A0A0R1M6V1</accession>
<dbReference type="RefSeq" id="WP_057870410.1">
    <property type="nucleotide sequence ID" value="NZ_AZDX01000068.1"/>
</dbReference>
<evidence type="ECO:0000313" key="2">
    <source>
        <dbReference type="Proteomes" id="UP000051448"/>
    </source>
</evidence>
<protein>
    <recommendedName>
        <fullName evidence="3">Transposase</fullName>
    </recommendedName>
</protein>
<dbReference type="GeneID" id="98309654"/>
<dbReference type="Proteomes" id="UP000051448">
    <property type="component" value="Unassembled WGS sequence"/>
</dbReference>
<comment type="caution">
    <text evidence="1">The sequence shown here is derived from an EMBL/GenBank/DDBJ whole genome shotgun (WGS) entry which is preliminary data.</text>
</comment>
<dbReference type="AlphaFoldDB" id="A0A0R1M6V1"/>
<dbReference type="InterPro" id="IPR002514">
    <property type="entry name" value="Transposase_8"/>
</dbReference>
<dbReference type="GO" id="GO:0004803">
    <property type="term" value="F:transposase activity"/>
    <property type="evidence" value="ECO:0007669"/>
    <property type="project" value="InterPro"/>
</dbReference>
<name>A0A0R1M6V1_9LACO</name>
<evidence type="ECO:0008006" key="3">
    <source>
        <dbReference type="Google" id="ProtNLM"/>
    </source>
</evidence>
<gene>
    <name evidence="1" type="ORF">FC92_GL001975</name>
</gene>
<dbReference type="GO" id="GO:0003677">
    <property type="term" value="F:DNA binding"/>
    <property type="evidence" value="ECO:0007669"/>
    <property type="project" value="InterPro"/>
</dbReference>
<dbReference type="EMBL" id="AZDX01000068">
    <property type="protein sequence ID" value="KRL03625.1"/>
    <property type="molecule type" value="Genomic_DNA"/>
</dbReference>
<reference evidence="1 2" key="1">
    <citation type="journal article" date="2015" name="Genome Announc.">
        <title>Expanding the biotechnology potential of lactobacilli through comparative genomics of 213 strains and associated genera.</title>
        <authorList>
            <person name="Sun Z."/>
            <person name="Harris H.M."/>
            <person name="McCann A."/>
            <person name="Guo C."/>
            <person name="Argimon S."/>
            <person name="Zhang W."/>
            <person name="Yang X."/>
            <person name="Jeffery I.B."/>
            <person name="Cooney J.C."/>
            <person name="Kagawa T.F."/>
            <person name="Liu W."/>
            <person name="Song Y."/>
            <person name="Salvetti E."/>
            <person name="Wrobel A."/>
            <person name="Rasinkangas P."/>
            <person name="Parkhill J."/>
            <person name="Rea M.C."/>
            <person name="O'Sullivan O."/>
            <person name="Ritari J."/>
            <person name="Douillard F.P."/>
            <person name="Paul Ross R."/>
            <person name="Yang R."/>
            <person name="Briner A.E."/>
            <person name="Felis G.E."/>
            <person name="de Vos W.M."/>
            <person name="Barrangou R."/>
            <person name="Klaenhammer T.R."/>
            <person name="Caufield P.W."/>
            <person name="Cui Y."/>
            <person name="Zhang H."/>
            <person name="O'Toole P.W."/>
        </authorList>
    </citation>
    <scope>NUCLEOTIDE SEQUENCE [LARGE SCALE GENOMIC DNA]</scope>
    <source>
        <strain evidence="1 2">DSM 19519</strain>
    </source>
</reference>
<organism evidence="1 2">
    <name type="scientific">Liquorilactobacillus hordei DSM 19519</name>
    <dbReference type="NCBI Taxonomy" id="1423759"/>
    <lineage>
        <taxon>Bacteria</taxon>
        <taxon>Bacillati</taxon>
        <taxon>Bacillota</taxon>
        <taxon>Bacilli</taxon>
        <taxon>Lactobacillales</taxon>
        <taxon>Lactobacillaceae</taxon>
        <taxon>Liquorilactobacillus</taxon>
    </lineage>
</organism>
<dbReference type="InterPro" id="IPR009057">
    <property type="entry name" value="Homeodomain-like_sf"/>
</dbReference>